<dbReference type="SUPFAM" id="SSF56112">
    <property type="entry name" value="Protein kinase-like (PK-like)"/>
    <property type="match status" value="1"/>
</dbReference>
<evidence type="ECO:0000259" key="2">
    <source>
        <dbReference type="Pfam" id="PF17667"/>
    </source>
</evidence>
<dbReference type="Proteomes" id="UP000006039">
    <property type="component" value="Unassembled WGS sequence"/>
</dbReference>
<evidence type="ECO:0000313" key="3">
    <source>
        <dbReference type="EMBL" id="EJT71162.1"/>
    </source>
</evidence>
<dbReference type="RefSeq" id="XP_009226559.1">
    <property type="nucleotide sequence ID" value="XM_009228295.1"/>
</dbReference>
<name>J3PA96_GAET3</name>
<dbReference type="Pfam" id="PF17667">
    <property type="entry name" value="Pkinase_fungal"/>
    <property type="match status" value="1"/>
</dbReference>
<reference evidence="3" key="2">
    <citation type="submission" date="2010-07" db="EMBL/GenBank/DDBJ databases">
        <authorList>
            <consortium name="The Broad Institute Genome Sequencing Platform"/>
            <consortium name="Broad Institute Genome Sequencing Center for Infectious Disease"/>
            <person name="Ma L.-J."/>
            <person name="Dead R."/>
            <person name="Young S."/>
            <person name="Zeng Q."/>
            <person name="Koehrsen M."/>
            <person name="Alvarado L."/>
            <person name="Berlin A."/>
            <person name="Chapman S.B."/>
            <person name="Chen Z."/>
            <person name="Freedman E."/>
            <person name="Gellesch M."/>
            <person name="Goldberg J."/>
            <person name="Griggs A."/>
            <person name="Gujja S."/>
            <person name="Heilman E.R."/>
            <person name="Heiman D."/>
            <person name="Hepburn T."/>
            <person name="Howarth C."/>
            <person name="Jen D."/>
            <person name="Larson L."/>
            <person name="Mehta T."/>
            <person name="Neiman D."/>
            <person name="Pearson M."/>
            <person name="Roberts A."/>
            <person name="Saif S."/>
            <person name="Shea T."/>
            <person name="Shenoy N."/>
            <person name="Sisk P."/>
            <person name="Stolte C."/>
            <person name="Sykes S."/>
            <person name="Walk T."/>
            <person name="White J."/>
            <person name="Yandava C."/>
            <person name="Haas B."/>
            <person name="Nusbaum C."/>
            <person name="Birren B."/>
        </authorList>
    </citation>
    <scope>NUCLEOTIDE SEQUENCE</scope>
    <source>
        <strain evidence="3">R3-111a-1</strain>
    </source>
</reference>
<feature type="compositionally biased region" description="Basic and acidic residues" evidence="1">
    <location>
        <begin position="196"/>
        <end position="207"/>
    </location>
</feature>
<sequence length="359" mass="39798">MINRSLAIRPDRPRCEGAASFRLPVVEFWVFDRSGLYSSEPLEPDTDAAQIASILRSYRLMTDGDLGTNDIIKHDDGGDFITLDGSSPSPARLYLHEEPLSQRQTLVGVGTVCYKARSPDSNRWDYVFKFKWRWMRNQREDGLLLLTGEKHVPNVVSLVYYKELVSTADLRSELRWGPYRRLVTPDKSSNKPQDLGAEKQQKDRLAGDTKGIAAVTEETDMWLRNRIFTCVVLSPAGRPLHRFKTATELLQVLRDAVTAHRSLLQTAGVLHQDVSMGNVVIADNEASGTSRGILIDLDSAVRLADMPQAPGTIVGTRPFMAIGHRRLPERLDGDKLDVTWAKVGSSSSTSTSGGGGVNH</sequence>
<proteinExistence type="predicted"/>
<dbReference type="eggNOG" id="ENOG502R1AU">
    <property type="taxonomic scope" value="Eukaryota"/>
</dbReference>
<evidence type="ECO:0000313" key="5">
    <source>
        <dbReference type="Proteomes" id="UP000006039"/>
    </source>
</evidence>
<dbReference type="PANTHER" id="PTHR38248:SF2">
    <property type="entry name" value="FUNK1 11"/>
    <property type="match status" value="1"/>
</dbReference>
<dbReference type="AlphaFoldDB" id="J3PA96"/>
<dbReference type="Gene3D" id="1.10.510.10">
    <property type="entry name" value="Transferase(Phosphotransferase) domain 1"/>
    <property type="match status" value="1"/>
</dbReference>
<feature type="domain" description="Fungal-type protein kinase" evidence="2">
    <location>
        <begin position="25"/>
        <end position="323"/>
    </location>
</feature>
<protein>
    <recommendedName>
        <fullName evidence="2">Fungal-type protein kinase domain-containing protein</fullName>
    </recommendedName>
</protein>
<dbReference type="InterPro" id="IPR011009">
    <property type="entry name" value="Kinase-like_dom_sf"/>
</dbReference>
<dbReference type="InterPro" id="IPR040976">
    <property type="entry name" value="Pkinase_fungal"/>
</dbReference>
<dbReference type="VEuPathDB" id="FungiDB:GGTG_10422"/>
<organism evidence="3">
    <name type="scientific">Gaeumannomyces tritici (strain R3-111a-1)</name>
    <name type="common">Wheat and barley take-all root rot fungus</name>
    <name type="synonym">Gaeumannomyces graminis var. tritici</name>
    <dbReference type="NCBI Taxonomy" id="644352"/>
    <lineage>
        <taxon>Eukaryota</taxon>
        <taxon>Fungi</taxon>
        <taxon>Dikarya</taxon>
        <taxon>Ascomycota</taxon>
        <taxon>Pezizomycotina</taxon>
        <taxon>Sordariomycetes</taxon>
        <taxon>Sordariomycetidae</taxon>
        <taxon>Magnaporthales</taxon>
        <taxon>Magnaporthaceae</taxon>
        <taxon>Gaeumannomyces</taxon>
    </lineage>
</organism>
<reference evidence="4" key="5">
    <citation type="submission" date="2018-04" db="UniProtKB">
        <authorList>
            <consortium name="EnsemblFungi"/>
        </authorList>
    </citation>
    <scope>IDENTIFICATION</scope>
    <source>
        <strain evidence="4">R3-111a-1</strain>
    </source>
</reference>
<dbReference type="HOGENOM" id="CLU_005513_3_0_1"/>
<feature type="region of interest" description="Disordered" evidence="1">
    <location>
        <begin position="182"/>
        <end position="209"/>
    </location>
</feature>
<evidence type="ECO:0000256" key="1">
    <source>
        <dbReference type="SAM" id="MobiDB-lite"/>
    </source>
</evidence>
<reference evidence="3" key="3">
    <citation type="submission" date="2010-09" db="EMBL/GenBank/DDBJ databases">
        <title>Annotation of Gaeumannomyces graminis var. tritici R3-111a-1.</title>
        <authorList>
            <consortium name="The Broad Institute Genome Sequencing Platform"/>
            <person name="Ma L.-J."/>
            <person name="Dead R."/>
            <person name="Young S.K."/>
            <person name="Zeng Q."/>
            <person name="Gargeya S."/>
            <person name="Fitzgerald M."/>
            <person name="Haas B."/>
            <person name="Abouelleil A."/>
            <person name="Alvarado L."/>
            <person name="Arachchi H.M."/>
            <person name="Berlin A."/>
            <person name="Brown A."/>
            <person name="Chapman S.B."/>
            <person name="Chen Z."/>
            <person name="Dunbar C."/>
            <person name="Freedman E."/>
            <person name="Gearin G."/>
            <person name="Gellesch M."/>
            <person name="Goldberg J."/>
            <person name="Griggs A."/>
            <person name="Gujja S."/>
            <person name="Heiman D."/>
            <person name="Howarth C."/>
            <person name="Larson L."/>
            <person name="Lui A."/>
            <person name="MacDonald P.J.P."/>
            <person name="Mehta T."/>
            <person name="Montmayeur A."/>
            <person name="Murphy C."/>
            <person name="Neiman D."/>
            <person name="Pearson M."/>
            <person name="Priest M."/>
            <person name="Roberts A."/>
            <person name="Saif S."/>
            <person name="Shea T."/>
            <person name="Shenoy N."/>
            <person name="Sisk P."/>
            <person name="Stolte C."/>
            <person name="Sykes S."/>
            <person name="Yandava C."/>
            <person name="Wortman J."/>
            <person name="Nusbaum C."/>
            <person name="Birren B."/>
        </authorList>
    </citation>
    <scope>NUCLEOTIDE SEQUENCE</scope>
    <source>
        <strain evidence="3">R3-111a-1</strain>
    </source>
</reference>
<dbReference type="OrthoDB" id="5584477at2759"/>
<dbReference type="PANTHER" id="PTHR38248">
    <property type="entry name" value="FUNK1 6"/>
    <property type="match status" value="1"/>
</dbReference>
<dbReference type="EMBL" id="GL385400">
    <property type="protein sequence ID" value="EJT71162.1"/>
    <property type="molecule type" value="Genomic_DNA"/>
</dbReference>
<dbReference type="STRING" id="644352.J3PA96"/>
<keyword evidence="5" id="KW-1185">Reference proteome</keyword>
<reference evidence="4" key="4">
    <citation type="journal article" date="2015" name="G3 (Bethesda)">
        <title>Genome sequences of three phytopathogenic species of the Magnaporthaceae family of fungi.</title>
        <authorList>
            <person name="Okagaki L.H."/>
            <person name="Nunes C.C."/>
            <person name="Sailsbery J."/>
            <person name="Clay B."/>
            <person name="Brown D."/>
            <person name="John T."/>
            <person name="Oh Y."/>
            <person name="Young N."/>
            <person name="Fitzgerald M."/>
            <person name="Haas B.J."/>
            <person name="Zeng Q."/>
            <person name="Young S."/>
            <person name="Adiconis X."/>
            <person name="Fan L."/>
            <person name="Levin J.Z."/>
            <person name="Mitchell T.K."/>
            <person name="Okubara P.A."/>
            <person name="Farman M.L."/>
            <person name="Kohn L.M."/>
            <person name="Birren B."/>
            <person name="Ma L.-J."/>
            <person name="Dean R.A."/>
        </authorList>
    </citation>
    <scope>NUCLEOTIDE SEQUENCE</scope>
    <source>
        <strain evidence="4">R3-111a-1</strain>
    </source>
</reference>
<dbReference type="EnsemblFungi" id="EJT71162">
    <property type="protein sequence ID" value="EJT71162"/>
    <property type="gene ID" value="GGTG_10422"/>
</dbReference>
<gene>
    <name evidence="4" type="primary">20350880</name>
    <name evidence="3" type="ORF">GGTG_10422</name>
</gene>
<reference evidence="5" key="1">
    <citation type="submission" date="2010-07" db="EMBL/GenBank/DDBJ databases">
        <title>The genome sequence of Gaeumannomyces graminis var. tritici strain R3-111a-1.</title>
        <authorList>
            <consortium name="The Broad Institute Genome Sequencing Platform"/>
            <person name="Ma L.-J."/>
            <person name="Dead R."/>
            <person name="Young S."/>
            <person name="Zeng Q."/>
            <person name="Koehrsen M."/>
            <person name="Alvarado L."/>
            <person name="Berlin A."/>
            <person name="Chapman S.B."/>
            <person name="Chen Z."/>
            <person name="Freedman E."/>
            <person name="Gellesch M."/>
            <person name="Goldberg J."/>
            <person name="Griggs A."/>
            <person name="Gujja S."/>
            <person name="Heilman E.R."/>
            <person name="Heiman D."/>
            <person name="Hepburn T."/>
            <person name="Howarth C."/>
            <person name="Jen D."/>
            <person name="Larson L."/>
            <person name="Mehta T."/>
            <person name="Neiman D."/>
            <person name="Pearson M."/>
            <person name="Roberts A."/>
            <person name="Saif S."/>
            <person name="Shea T."/>
            <person name="Shenoy N."/>
            <person name="Sisk P."/>
            <person name="Stolte C."/>
            <person name="Sykes S."/>
            <person name="Walk T."/>
            <person name="White J."/>
            <person name="Yandava C."/>
            <person name="Haas B."/>
            <person name="Nusbaum C."/>
            <person name="Birren B."/>
        </authorList>
    </citation>
    <scope>NUCLEOTIDE SEQUENCE [LARGE SCALE GENOMIC DNA]</scope>
    <source>
        <strain evidence="5">R3-111a-1</strain>
    </source>
</reference>
<dbReference type="GeneID" id="20350880"/>
<evidence type="ECO:0000313" key="4">
    <source>
        <dbReference type="EnsemblFungi" id="EJT71162"/>
    </source>
</evidence>
<accession>J3PA96</accession>